<dbReference type="RefSeq" id="WP_346787607.1">
    <property type="nucleotide sequence ID" value="NZ_JAYFSJ010000002.1"/>
</dbReference>
<proteinExistence type="predicted"/>
<organism evidence="1 2">
    <name type="scientific">Chromobacterium indicum</name>
    <dbReference type="NCBI Taxonomy" id="3110228"/>
    <lineage>
        <taxon>Bacteria</taxon>
        <taxon>Pseudomonadati</taxon>
        <taxon>Pseudomonadota</taxon>
        <taxon>Betaproteobacteria</taxon>
        <taxon>Neisseriales</taxon>
        <taxon>Chromobacteriaceae</taxon>
        <taxon>Chromobacterium</taxon>
    </lineage>
</organism>
<accession>A0ABV0CER0</accession>
<dbReference type="EMBL" id="JAYFSJ010000002">
    <property type="protein sequence ID" value="MEN7429655.1"/>
    <property type="molecule type" value="Genomic_DNA"/>
</dbReference>
<evidence type="ECO:0000313" key="2">
    <source>
        <dbReference type="Proteomes" id="UP001405405"/>
    </source>
</evidence>
<gene>
    <name evidence="1" type="ORF">VA599_02790</name>
</gene>
<sequence>MIGAAVVELLAAPDVVALIGDRVYPVRLPDEPELPAVAYQVIDEKRARGAVSNPGIVFSLVQLSIVAADYDAAYAVAWAVRRRLERWRGEVGGVMVYDVLEDGAQDVGEDAPHLVAMTWRIHWKAN</sequence>
<reference evidence="1 2" key="1">
    <citation type="submission" date="2023-12" db="EMBL/GenBank/DDBJ databases">
        <title>Chromobacterium sp. strain TRC.1.1.SA producing antimicrobial pigment.</title>
        <authorList>
            <person name="Verma N."/>
            <person name="Choksket S."/>
            <person name="Pinnaka A.K."/>
            <person name="Korpole S."/>
        </authorList>
    </citation>
    <scope>NUCLEOTIDE SEQUENCE [LARGE SCALE GENOMIC DNA]</scope>
    <source>
        <strain evidence="1 2">TRC1.1.SA</strain>
    </source>
</reference>
<comment type="caution">
    <text evidence="1">The sequence shown here is derived from an EMBL/GenBank/DDBJ whole genome shotgun (WGS) entry which is preliminary data.</text>
</comment>
<dbReference type="Proteomes" id="UP001405405">
    <property type="component" value="Unassembled WGS sequence"/>
</dbReference>
<keyword evidence="2" id="KW-1185">Reference proteome</keyword>
<name>A0ABV0CER0_9NEIS</name>
<protein>
    <submittedName>
        <fullName evidence="1">DUF3168 domain-containing protein</fullName>
    </submittedName>
</protein>
<dbReference type="Pfam" id="PF11367">
    <property type="entry name" value="Tail_completion_gp17"/>
    <property type="match status" value="1"/>
</dbReference>
<evidence type="ECO:0000313" key="1">
    <source>
        <dbReference type="EMBL" id="MEN7429655.1"/>
    </source>
</evidence>
<dbReference type="InterPro" id="IPR021508">
    <property type="entry name" value="Gp17-like"/>
</dbReference>